<evidence type="ECO:0000313" key="1">
    <source>
        <dbReference type="EMBL" id="ASU36320.1"/>
    </source>
</evidence>
<sequence>MLIVTPVFSQGVHHIAQIKPKPAAVKPVGQAAKPVKMSAQLAEFTRIAATANVIFTFPKGFKEIKAPDNDYFSFDYAMALPGKDLEIWLLVKSQKENWASYEKSKDSPGAEQANPDSTYSSLAEANAAAFTGDDKHFVKNIPPEVLEKYNADAGKSYLLNLRDQPATKRYKYALLITLQKSHTGIIMAVCFTNDKGPEFFKNMDKAANSMKFKP</sequence>
<dbReference type="Proteomes" id="UP000215002">
    <property type="component" value="Chromosome"/>
</dbReference>
<dbReference type="OrthoDB" id="797448at2"/>
<evidence type="ECO:0000313" key="2">
    <source>
        <dbReference type="Proteomes" id="UP000215002"/>
    </source>
</evidence>
<evidence type="ECO:0008006" key="3">
    <source>
        <dbReference type="Google" id="ProtNLM"/>
    </source>
</evidence>
<dbReference type="AlphaFoldDB" id="A0A223P2Q1"/>
<gene>
    <name evidence="1" type="ORF">MuYL_4435</name>
</gene>
<keyword evidence="2" id="KW-1185">Reference proteome</keyword>
<protein>
    <recommendedName>
        <fullName evidence="3">PsbP C-terminal domain-containing protein</fullName>
    </recommendedName>
</protein>
<accession>A0A223P2Q1</accession>
<dbReference type="KEGG" id="muc:MuYL_4435"/>
<organism evidence="1 2">
    <name type="scientific">Mucilaginibacter xinganensis</name>
    <dbReference type="NCBI Taxonomy" id="1234841"/>
    <lineage>
        <taxon>Bacteria</taxon>
        <taxon>Pseudomonadati</taxon>
        <taxon>Bacteroidota</taxon>
        <taxon>Sphingobacteriia</taxon>
        <taxon>Sphingobacteriales</taxon>
        <taxon>Sphingobacteriaceae</taxon>
        <taxon>Mucilaginibacter</taxon>
    </lineage>
</organism>
<dbReference type="RefSeq" id="WP_157741009.1">
    <property type="nucleotide sequence ID" value="NZ_CP022743.1"/>
</dbReference>
<name>A0A223P2Q1_9SPHI</name>
<proteinExistence type="predicted"/>
<dbReference type="EMBL" id="CP022743">
    <property type="protein sequence ID" value="ASU36320.1"/>
    <property type="molecule type" value="Genomic_DNA"/>
</dbReference>
<reference evidence="1 2" key="1">
    <citation type="submission" date="2017-08" db="EMBL/GenBank/DDBJ databases">
        <title>Complete genome sequence of Mucilaginibacter sp. strain BJC16-A31.</title>
        <authorList>
            <consortium name="Henan University of Science and Technology"/>
            <person name="You X."/>
        </authorList>
    </citation>
    <scope>NUCLEOTIDE SEQUENCE [LARGE SCALE GENOMIC DNA]</scope>
    <source>
        <strain evidence="1 2">BJC16-A31</strain>
    </source>
</reference>